<dbReference type="InterPro" id="IPR039360">
    <property type="entry name" value="Ras_GTPase"/>
</dbReference>
<keyword evidence="5" id="KW-0862">Zinc</keyword>
<sequence length="838" mass="95323">ISAVLWSLVELRKSVFISLTTYEPHVYLCYIRSVMVILSIYDAPGEAKSLGPVSGPNRQKDLCTFCTVSLDQEEVFRTKVFDKSTSPFYGEDFYFEIPRPFQCLSFYVYAKSVFQRDLAVGKVSIRKDDLCKYSGKEHWFVLQPVDPNSEVQGKVHLEMRLNEVITENGSVGQHLVVKIIECKELPLISGQNCDPYATVSLVGPARSDQKKTKVKKKTSNPQFDETFFFEVTRSSSYSKKSHFQVEEEDIEKLEIKVDMWNSENLAQDVFLGATRVAVKILRNDHIHKAWYLLQPKGNGSKSKSDDLGSLRLKLNYIEDTVLPPACYTPLCNLLLKSPDVKPISASSAHILGDICRDRYEAVLPMVRLLLHHNRFLPFVSAVAALELENTQEANTIFRGNTLATRCIDDMMKIIGKNYLAVTIKPVIDEICESNKTCEIDPNKLKEGDNVESNKENLQVYVQKVFTSITQSSSSCPPLMCDVFKALRHLACKRFPGDPHVQYSAVSSFVFLRFFAVAVLSPHTFQLRSHHPDPEISRTLTLISKTIQTLGSWGSLSKKLSSFKETYMYDFFKSFQEDKCIEKVKKFLDEISSKVSKESSGLEDAVVLKEGEVQKRAQGKKRLGKKNFKKRWLRLTNRDLSYHKQKGKEAVCTICVKNILAVEKLDESAFNRKNMFQVLHSEKPLYVQAGNCVEASEWLDVLGQVCRCNEGRLTTFHPSNYVGGVWQCCKSQSSSAPGCKPCTTTMLANLQLDIDCDREAERIFSLLSLNDTKLQNMEDACATMVVYQGPQREQEEYSKFTIQEPKETFQTLQQLRNIMEELQQQHHIRNDPTAQYGSL</sequence>
<dbReference type="SUPFAM" id="SSF49562">
    <property type="entry name" value="C2 domain (Calcium/lipid-binding domain, CaLB)"/>
    <property type="match status" value="2"/>
</dbReference>
<dbReference type="InterPro" id="IPR035892">
    <property type="entry name" value="C2_domain_sf"/>
</dbReference>
<dbReference type="Gene3D" id="2.60.40.150">
    <property type="entry name" value="C2 domain"/>
    <property type="match status" value="2"/>
</dbReference>
<name>A0A8C5H8P7_GOUWI</name>
<dbReference type="GO" id="GO:0035556">
    <property type="term" value="P:intracellular signal transduction"/>
    <property type="evidence" value="ECO:0007669"/>
    <property type="project" value="InterPro"/>
</dbReference>
<organism evidence="10 11">
    <name type="scientific">Gouania willdenowi</name>
    <name type="common">Blunt-snouted clingfish</name>
    <name type="synonym">Lepadogaster willdenowi</name>
    <dbReference type="NCBI Taxonomy" id="441366"/>
    <lineage>
        <taxon>Eukaryota</taxon>
        <taxon>Metazoa</taxon>
        <taxon>Chordata</taxon>
        <taxon>Craniata</taxon>
        <taxon>Vertebrata</taxon>
        <taxon>Euteleostomi</taxon>
        <taxon>Actinopterygii</taxon>
        <taxon>Neopterygii</taxon>
        <taxon>Teleostei</taxon>
        <taxon>Neoteleostei</taxon>
        <taxon>Acanthomorphata</taxon>
        <taxon>Ovalentaria</taxon>
        <taxon>Blenniimorphae</taxon>
        <taxon>Blenniiformes</taxon>
        <taxon>Gobiesocoidei</taxon>
        <taxon>Gobiesocidae</taxon>
        <taxon>Gobiesocinae</taxon>
        <taxon>Gouania</taxon>
    </lineage>
</organism>
<dbReference type="Proteomes" id="UP000694680">
    <property type="component" value="Chromosome 13"/>
</dbReference>
<dbReference type="SUPFAM" id="SSF48350">
    <property type="entry name" value="GTPase activation domain, GAP"/>
    <property type="match status" value="1"/>
</dbReference>
<feature type="domain" description="PH" evidence="7">
    <location>
        <begin position="605"/>
        <end position="706"/>
    </location>
</feature>
<evidence type="ECO:0000256" key="3">
    <source>
        <dbReference type="ARBA" id="ARBA00022737"/>
    </source>
</evidence>
<dbReference type="SUPFAM" id="SSF50729">
    <property type="entry name" value="PH domain-like"/>
    <property type="match status" value="1"/>
</dbReference>
<dbReference type="Pfam" id="PF00169">
    <property type="entry name" value="PH"/>
    <property type="match status" value="1"/>
</dbReference>
<accession>A0A8C5H8P7</accession>
<dbReference type="Ensembl" id="ENSGWIT00000044028.1">
    <property type="protein sequence ID" value="ENSGWIP00000040523.1"/>
    <property type="gene ID" value="ENSGWIG00000018284.1"/>
</dbReference>
<evidence type="ECO:0000259" key="8">
    <source>
        <dbReference type="PROSITE" id="PS50004"/>
    </source>
</evidence>
<evidence type="ECO:0000256" key="2">
    <source>
        <dbReference type="ARBA" id="ARBA00022723"/>
    </source>
</evidence>
<evidence type="ECO:0000313" key="11">
    <source>
        <dbReference type="Proteomes" id="UP000694680"/>
    </source>
</evidence>
<dbReference type="InterPro" id="IPR000008">
    <property type="entry name" value="C2_dom"/>
</dbReference>
<dbReference type="InterPro" id="IPR008936">
    <property type="entry name" value="Rho_GTPase_activation_prot"/>
</dbReference>
<dbReference type="Gene3D" id="2.30.29.30">
    <property type="entry name" value="Pleckstrin-homology domain (PH domain)/Phosphotyrosine-binding domain (PTB)"/>
    <property type="match status" value="1"/>
</dbReference>
<evidence type="ECO:0000256" key="5">
    <source>
        <dbReference type="ARBA" id="ARBA00022833"/>
    </source>
</evidence>
<dbReference type="PANTHER" id="PTHR10194:SF21">
    <property type="entry name" value="RAS GTPASE-ACTIVATING PROTEIN 2"/>
    <property type="match status" value="1"/>
</dbReference>
<reference evidence="10" key="1">
    <citation type="submission" date="2020-06" db="EMBL/GenBank/DDBJ databases">
        <authorList>
            <consortium name="Wellcome Sanger Institute Data Sharing"/>
        </authorList>
    </citation>
    <scope>NUCLEOTIDE SEQUENCE [LARGE SCALE GENOMIC DNA]</scope>
</reference>
<evidence type="ECO:0000259" key="9">
    <source>
        <dbReference type="PROSITE" id="PS50018"/>
    </source>
</evidence>
<dbReference type="SMART" id="SM00107">
    <property type="entry name" value="BTK"/>
    <property type="match status" value="1"/>
</dbReference>
<dbReference type="GO" id="GO:0005096">
    <property type="term" value="F:GTPase activator activity"/>
    <property type="evidence" value="ECO:0007669"/>
    <property type="project" value="UniProtKB-KW"/>
</dbReference>
<keyword evidence="2" id="KW-0479">Metal-binding</keyword>
<dbReference type="Pfam" id="PF00779">
    <property type="entry name" value="BTK"/>
    <property type="match status" value="1"/>
</dbReference>
<evidence type="ECO:0000256" key="4">
    <source>
        <dbReference type="ARBA" id="ARBA00022771"/>
    </source>
</evidence>
<dbReference type="FunFam" id="2.60.40.150:FF:000086">
    <property type="entry name" value="Ras GTPase-activating protein 2 isoform 3"/>
    <property type="match status" value="1"/>
</dbReference>
<evidence type="ECO:0008006" key="12">
    <source>
        <dbReference type="Google" id="ProtNLM"/>
    </source>
</evidence>
<dbReference type="AlphaFoldDB" id="A0A8C5H8P7"/>
<dbReference type="InterPro" id="IPR001562">
    <property type="entry name" value="Znf_Btk_motif"/>
</dbReference>
<keyword evidence="11" id="KW-1185">Reference proteome</keyword>
<dbReference type="SMART" id="SM00323">
    <property type="entry name" value="RasGAP"/>
    <property type="match status" value="1"/>
</dbReference>
<feature type="domain" description="C2" evidence="8">
    <location>
        <begin position="151"/>
        <end position="291"/>
    </location>
</feature>
<dbReference type="GO" id="GO:0008270">
    <property type="term" value="F:zinc ion binding"/>
    <property type="evidence" value="ECO:0007669"/>
    <property type="project" value="UniProtKB-KW"/>
</dbReference>
<dbReference type="PANTHER" id="PTHR10194">
    <property type="entry name" value="RAS GTPASE-ACTIVATING PROTEINS"/>
    <property type="match status" value="1"/>
</dbReference>
<dbReference type="PROSITE" id="PS50018">
    <property type="entry name" value="RAS_GTPASE_ACTIV_2"/>
    <property type="match status" value="1"/>
</dbReference>
<keyword evidence="4 6" id="KW-0863">Zinc-finger</keyword>
<dbReference type="CDD" id="cd05394">
    <property type="entry name" value="RasGAP_RASA2"/>
    <property type="match status" value="1"/>
</dbReference>
<keyword evidence="1" id="KW-0343">GTPase activation</keyword>
<evidence type="ECO:0000259" key="7">
    <source>
        <dbReference type="PROSITE" id="PS50003"/>
    </source>
</evidence>
<feature type="domain" description="C2" evidence="8">
    <location>
        <begin position="20"/>
        <end position="140"/>
    </location>
</feature>
<proteinExistence type="predicted"/>
<protein>
    <recommendedName>
        <fullName evidence="12">RAS p21 protein activator 2</fullName>
    </recommendedName>
</protein>
<evidence type="ECO:0000256" key="6">
    <source>
        <dbReference type="PROSITE-ProRule" id="PRU00432"/>
    </source>
</evidence>
<dbReference type="InterPro" id="IPR023152">
    <property type="entry name" value="RasGAP_CS"/>
</dbReference>
<dbReference type="PROSITE" id="PS00509">
    <property type="entry name" value="RAS_GTPASE_ACTIV_1"/>
    <property type="match status" value="1"/>
</dbReference>
<dbReference type="Pfam" id="PF00616">
    <property type="entry name" value="RasGAP"/>
    <property type="match status" value="2"/>
</dbReference>
<feature type="domain" description="Ras-GAP" evidence="9">
    <location>
        <begin position="357"/>
        <end position="551"/>
    </location>
</feature>
<dbReference type="InterPro" id="IPR001849">
    <property type="entry name" value="PH_domain"/>
</dbReference>
<dbReference type="PROSITE" id="PS50003">
    <property type="entry name" value="PH_DOMAIN"/>
    <property type="match status" value="1"/>
</dbReference>
<dbReference type="InterPro" id="IPR001936">
    <property type="entry name" value="RasGAP_dom"/>
</dbReference>
<dbReference type="SMART" id="SM00239">
    <property type="entry name" value="C2"/>
    <property type="match status" value="2"/>
</dbReference>
<reference evidence="10" key="3">
    <citation type="submission" date="2025-09" db="UniProtKB">
        <authorList>
            <consortium name="Ensembl"/>
        </authorList>
    </citation>
    <scope>IDENTIFICATION</scope>
</reference>
<dbReference type="PROSITE" id="PS50004">
    <property type="entry name" value="C2"/>
    <property type="match status" value="2"/>
</dbReference>
<reference evidence="10" key="2">
    <citation type="submission" date="2025-08" db="UniProtKB">
        <authorList>
            <consortium name="Ensembl"/>
        </authorList>
    </citation>
    <scope>IDENTIFICATION</scope>
</reference>
<dbReference type="Pfam" id="PF00168">
    <property type="entry name" value="C2"/>
    <property type="match status" value="2"/>
</dbReference>
<gene>
    <name evidence="10" type="primary">rasa2</name>
</gene>
<dbReference type="PROSITE" id="PS51113">
    <property type="entry name" value="ZF_BTK"/>
    <property type="match status" value="1"/>
</dbReference>
<dbReference type="SMART" id="SM00233">
    <property type="entry name" value="PH"/>
    <property type="match status" value="1"/>
</dbReference>
<keyword evidence="3" id="KW-0677">Repeat</keyword>
<evidence type="ECO:0000313" key="10">
    <source>
        <dbReference type="Ensembl" id="ENSGWIP00000040523.1"/>
    </source>
</evidence>
<evidence type="ECO:0000256" key="1">
    <source>
        <dbReference type="ARBA" id="ARBA00022468"/>
    </source>
</evidence>
<dbReference type="Gene3D" id="1.10.506.10">
    <property type="entry name" value="GTPase Activation - p120gap, domain 1"/>
    <property type="match status" value="1"/>
</dbReference>
<dbReference type="InterPro" id="IPR011993">
    <property type="entry name" value="PH-like_dom_sf"/>
</dbReference>